<evidence type="ECO:0000256" key="1">
    <source>
        <dbReference type="SAM" id="MobiDB-lite"/>
    </source>
</evidence>
<gene>
    <name evidence="2" type="primary">Dana\GF13257</name>
    <name evidence="2" type="synonym">dana_GLEANR_13271</name>
    <name evidence="2" type="ORF">GF13257</name>
</gene>
<feature type="compositionally biased region" description="Basic residues" evidence="1">
    <location>
        <begin position="36"/>
        <end position="45"/>
    </location>
</feature>
<dbReference type="KEGG" id="dan:6496099"/>
<name>A0A0P9AFD0_DROAN</name>
<dbReference type="GeneID" id="6496099"/>
<dbReference type="Proteomes" id="UP000007801">
    <property type="component" value="Unassembled WGS sequence"/>
</dbReference>
<evidence type="ECO:0000313" key="2">
    <source>
        <dbReference type="EMBL" id="KPU76583.1"/>
    </source>
</evidence>
<evidence type="ECO:0000313" key="3">
    <source>
        <dbReference type="Proteomes" id="UP000007801"/>
    </source>
</evidence>
<dbReference type="InParanoid" id="A0A0P9AFD0"/>
<proteinExistence type="predicted"/>
<accession>A0A0P9AFD0</accession>
<reference evidence="2 3" key="1">
    <citation type="journal article" date="2007" name="Nature">
        <title>Evolution of genes and genomes on the Drosophila phylogeny.</title>
        <authorList>
            <consortium name="Drosophila 12 Genomes Consortium"/>
            <person name="Clark A.G."/>
            <person name="Eisen M.B."/>
            <person name="Smith D.R."/>
            <person name="Bergman C.M."/>
            <person name="Oliver B."/>
            <person name="Markow T.A."/>
            <person name="Kaufman T.C."/>
            <person name="Kellis M."/>
            <person name="Gelbart W."/>
            <person name="Iyer V.N."/>
            <person name="Pollard D.A."/>
            <person name="Sackton T.B."/>
            <person name="Larracuente A.M."/>
            <person name="Singh N.D."/>
            <person name="Abad J.P."/>
            <person name="Abt D.N."/>
            <person name="Adryan B."/>
            <person name="Aguade M."/>
            <person name="Akashi H."/>
            <person name="Anderson W.W."/>
            <person name="Aquadro C.F."/>
            <person name="Ardell D.H."/>
            <person name="Arguello R."/>
            <person name="Artieri C.G."/>
            <person name="Barbash D.A."/>
            <person name="Barker D."/>
            <person name="Barsanti P."/>
            <person name="Batterham P."/>
            <person name="Batzoglou S."/>
            <person name="Begun D."/>
            <person name="Bhutkar A."/>
            <person name="Blanco E."/>
            <person name="Bosak S.A."/>
            <person name="Bradley R.K."/>
            <person name="Brand A.D."/>
            <person name="Brent M.R."/>
            <person name="Brooks A.N."/>
            <person name="Brown R.H."/>
            <person name="Butlin R.K."/>
            <person name="Caggese C."/>
            <person name="Calvi B.R."/>
            <person name="Bernardo de Carvalho A."/>
            <person name="Caspi A."/>
            <person name="Castrezana S."/>
            <person name="Celniker S.E."/>
            <person name="Chang J.L."/>
            <person name="Chapple C."/>
            <person name="Chatterji S."/>
            <person name="Chinwalla A."/>
            <person name="Civetta A."/>
            <person name="Clifton S.W."/>
            <person name="Comeron J.M."/>
            <person name="Costello J.C."/>
            <person name="Coyne J.A."/>
            <person name="Daub J."/>
            <person name="David R.G."/>
            <person name="Delcher A.L."/>
            <person name="Delehaunty K."/>
            <person name="Do C.B."/>
            <person name="Ebling H."/>
            <person name="Edwards K."/>
            <person name="Eickbush T."/>
            <person name="Evans J.D."/>
            <person name="Filipski A."/>
            <person name="Findeiss S."/>
            <person name="Freyhult E."/>
            <person name="Fulton L."/>
            <person name="Fulton R."/>
            <person name="Garcia A.C."/>
            <person name="Gardiner A."/>
            <person name="Garfield D.A."/>
            <person name="Garvin B.E."/>
            <person name="Gibson G."/>
            <person name="Gilbert D."/>
            <person name="Gnerre S."/>
            <person name="Godfrey J."/>
            <person name="Good R."/>
            <person name="Gotea V."/>
            <person name="Gravely B."/>
            <person name="Greenberg A.J."/>
            <person name="Griffiths-Jones S."/>
            <person name="Gross S."/>
            <person name="Guigo R."/>
            <person name="Gustafson E.A."/>
            <person name="Haerty W."/>
            <person name="Hahn M.W."/>
            <person name="Halligan D.L."/>
            <person name="Halpern A.L."/>
            <person name="Halter G.M."/>
            <person name="Han M.V."/>
            <person name="Heger A."/>
            <person name="Hillier L."/>
            <person name="Hinrichs A.S."/>
            <person name="Holmes I."/>
            <person name="Hoskins R.A."/>
            <person name="Hubisz M.J."/>
            <person name="Hultmark D."/>
            <person name="Huntley M.A."/>
            <person name="Jaffe D.B."/>
            <person name="Jagadeeshan S."/>
            <person name="Jeck W.R."/>
            <person name="Johnson J."/>
            <person name="Jones C.D."/>
            <person name="Jordan W.C."/>
            <person name="Karpen G.H."/>
            <person name="Kataoka E."/>
            <person name="Keightley P.D."/>
            <person name="Kheradpour P."/>
            <person name="Kirkness E.F."/>
            <person name="Koerich L.B."/>
            <person name="Kristiansen K."/>
            <person name="Kudrna D."/>
            <person name="Kulathinal R.J."/>
            <person name="Kumar S."/>
            <person name="Kwok R."/>
            <person name="Lander E."/>
            <person name="Langley C.H."/>
            <person name="Lapoint R."/>
            <person name="Lazzaro B.P."/>
            <person name="Lee S.J."/>
            <person name="Levesque L."/>
            <person name="Li R."/>
            <person name="Lin C.F."/>
            <person name="Lin M.F."/>
            <person name="Lindblad-Toh K."/>
            <person name="Llopart A."/>
            <person name="Long M."/>
            <person name="Low L."/>
            <person name="Lozovsky E."/>
            <person name="Lu J."/>
            <person name="Luo M."/>
            <person name="Machado C.A."/>
            <person name="Makalowski W."/>
            <person name="Marzo M."/>
            <person name="Matsuda M."/>
            <person name="Matzkin L."/>
            <person name="McAllister B."/>
            <person name="McBride C.S."/>
            <person name="McKernan B."/>
            <person name="McKernan K."/>
            <person name="Mendez-Lago M."/>
            <person name="Minx P."/>
            <person name="Mollenhauer M.U."/>
            <person name="Montooth K."/>
            <person name="Mount S.M."/>
            <person name="Mu X."/>
            <person name="Myers E."/>
            <person name="Negre B."/>
            <person name="Newfeld S."/>
            <person name="Nielsen R."/>
            <person name="Noor M.A."/>
            <person name="O'Grady P."/>
            <person name="Pachter L."/>
            <person name="Papaceit M."/>
            <person name="Parisi M.J."/>
            <person name="Parisi M."/>
            <person name="Parts L."/>
            <person name="Pedersen J.S."/>
            <person name="Pesole G."/>
            <person name="Phillippy A.M."/>
            <person name="Ponting C.P."/>
            <person name="Pop M."/>
            <person name="Porcelli D."/>
            <person name="Powell J.R."/>
            <person name="Prohaska S."/>
            <person name="Pruitt K."/>
            <person name="Puig M."/>
            <person name="Quesneville H."/>
            <person name="Ram K.R."/>
            <person name="Rand D."/>
            <person name="Rasmussen M.D."/>
            <person name="Reed L.K."/>
            <person name="Reenan R."/>
            <person name="Reily A."/>
            <person name="Remington K.A."/>
            <person name="Rieger T.T."/>
            <person name="Ritchie M.G."/>
            <person name="Robin C."/>
            <person name="Rogers Y.H."/>
            <person name="Rohde C."/>
            <person name="Rozas J."/>
            <person name="Rubenfield M.J."/>
            <person name="Ruiz A."/>
            <person name="Russo S."/>
            <person name="Salzberg S.L."/>
            <person name="Sanchez-Gracia A."/>
            <person name="Saranga D.J."/>
            <person name="Sato H."/>
            <person name="Schaeffer S.W."/>
            <person name="Schatz M.C."/>
            <person name="Schlenke T."/>
            <person name="Schwartz R."/>
            <person name="Segarra C."/>
            <person name="Singh R.S."/>
            <person name="Sirot L."/>
            <person name="Sirota M."/>
            <person name="Sisneros N.B."/>
            <person name="Smith C.D."/>
            <person name="Smith T.F."/>
            <person name="Spieth J."/>
            <person name="Stage D.E."/>
            <person name="Stark A."/>
            <person name="Stephan W."/>
            <person name="Strausberg R.L."/>
            <person name="Strempel S."/>
            <person name="Sturgill D."/>
            <person name="Sutton G."/>
            <person name="Sutton G.G."/>
            <person name="Tao W."/>
            <person name="Teichmann S."/>
            <person name="Tobari Y.N."/>
            <person name="Tomimura Y."/>
            <person name="Tsolas J.M."/>
            <person name="Valente V.L."/>
            <person name="Venter E."/>
            <person name="Venter J.C."/>
            <person name="Vicario S."/>
            <person name="Vieira F.G."/>
            <person name="Vilella A.J."/>
            <person name="Villasante A."/>
            <person name="Walenz B."/>
            <person name="Wang J."/>
            <person name="Wasserman M."/>
            <person name="Watts T."/>
            <person name="Wilson D."/>
            <person name="Wilson R.K."/>
            <person name="Wing R.A."/>
            <person name="Wolfner M.F."/>
            <person name="Wong A."/>
            <person name="Wong G.K."/>
            <person name="Wu C.I."/>
            <person name="Wu G."/>
            <person name="Yamamoto D."/>
            <person name="Yang H.P."/>
            <person name="Yang S.P."/>
            <person name="Yorke J.A."/>
            <person name="Yoshida K."/>
            <person name="Zdobnov E."/>
            <person name="Zhang P."/>
            <person name="Zhang Y."/>
            <person name="Zimin A.V."/>
            <person name="Baldwin J."/>
            <person name="Abdouelleil A."/>
            <person name="Abdulkadir J."/>
            <person name="Abebe A."/>
            <person name="Abera B."/>
            <person name="Abreu J."/>
            <person name="Acer S.C."/>
            <person name="Aftuck L."/>
            <person name="Alexander A."/>
            <person name="An P."/>
            <person name="Anderson E."/>
            <person name="Anderson S."/>
            <person name="Arachi H."/>
            <person name="Azer M."/>
            <person name="Bachantsang P."/>
            <person name="Barry A."/>
            <person name="Bayul T."/>
            <person name="Berlin A."/>
            <person name="Bessette D."/>
            <person name="Bloom T."/>
            <person name="Blye J."/>
            <person name="Boguslavskiy L."/>
            <person name="Bonnet C."/>
            <person name="Boukhgalter B."/>
            <person name="Bourzgui I."/>
            <person name="Brown A."/>
            <person name="Cahill P."/>
            <person name="Channer S."/>
            <person name="Cheshatsang Y."/>
            <person name="Chuda L."/>
            <person name="Citroen M."/>
            <person name="Collymore A."/>
            <person name="Cooke P."/>
            <person name="Costello M."/>
            <person name="D'Aco K."/>
            <person name="Daza R."/>
            <person name="De Haan G."/>
            <person name="DeGray S."/>
            <person name="DeMaso C."/>
            <person name="Dhargay N."/>
            <person name="Dooley K."/>
            <person name="Dooley E."/>
            <person name="Doricent M."/>
            <person name="Dorje P."/>
            <person name="Dorjee K."/>
            <person name="Dupes A."/>
            <person name="Elong R."/>
            <person name="Falk J."/>
            <person name="Farina A."/>
            <person name="Faro S."/>
            <person name="Ferguson D."/>
            <person name="Fisher S."/>
            <person name="Foley C.D."/>
            <person name="Franke A."/>
            <person name="Friedrich D."/>
            <person name="Gadbois L."/>
            <person name="Gearin G."/>
            <person name="Gearin C.R."/>
            <person name="Giannoukos G."/>
            <person name="Goode T."/>
            <person name="Graham J."/>
            <person name="Grandbois E."/>
            <person name="Grewal S."/>
            <person name="Gyaltsen K."/>
            <person name="Hafez N."/>
            <person name="Hagos B."/>
            <person name="Hall J."/>
            <person name="Henson C."/>
            <person name="Hollinger A."/>
            <person name="Honan T."/>
            <person name="Huard M.D."/>
            <person name="Hughes L."/>
            <person name="Hurhula B."/>
            <person name="Husby M.E."/>
            <person name="Kamat A."/>
            <person name="Kanga B."/>
            <person name="Kashin S."/>
            <person name="Khazanovich D."/>
            <person name="Kisner P."/>
            <person name="Lance K."/>
            <person name="Lara M."/>
            <person name="Lee W."/>
            <person name="Lennon N."/>
            <person name="Letendre F."/>
            <person name="LeVine R."/>
            <person name="Lipovsky A."/>
            <person name="Liu X."/>
            <person name="Liu J."/>
            <person name="Liu S."/>
            <person name="Lokyitsang T."/>
            <person name="Lokyitsang Y."/>
            <person name="Lubonja R."/>
            <person name="Lui A."/>
            <person name="MacDonald P."/>
            <person name="Magnisalis V."/>
            <person name="Maru K."/>
            <person name="Matthews C."/>
            <person name="McCusker W."/>
            <person name="McDonough S."/>
            <person name="Mehta T."/>
            <person name="Meldrim J."/>
            <person name="Meneus L."/>
            <person name="Mihai O."/>
            <person name="Mihalev A."/>
            <person name="Mihova T."/>
            <person name="Mittelman R."/>
            <person name="Mlenga V."/>
            <person name="Montmayeur A."/>
            <person name="Mulrain L."/>
            <person name="Navidi A."/>
            <person name="Naylor J."/>
            <person name="Negash T."/>
            <person name="Nguyen T."/>
            <person name="Nguyen N."/>
            <person name="Nicol R."/>
            <person name="Norbu C."/>
            <person name="Norbu N."/>
            <person name="Novod N."/>
            <person name="O'Neill B."/>
            <person name="Osman S."/>
            <person name="Markiewicz E."/>
            <person name="Oyono O.L."/>
            <person name="Patti C."/>
            <person name="Phunkhang P."/>
            <person name="Pierre F."/>
            <person name="Priest M."/>
            <person name="Raghuraman S."/>
            <person name="Rege F."/>
            <person name="Reyes R."/>
            <person name="Rise C."/>
            <person name="Rogov P."/>
            <person name="Ross K."/>
            <person name="Ryan E."/>
            <person name="Settipalli S."/>
            <person name="Shea T."/>
            <person name="Sherpa N."/>
            <person name="Shi L."/>
            <person name="Shih D."/>
            <person name="Sparrow T."/>
            <person name="Spaulding J."/>
            <person name="Stalker J."/>
            <person name="Stange-Thomann N."/>
            <person name="Stavropoulos S."/>
            <person name="Stone C."/>
            <person name="Strader C."/>
            <person name="Tesfaye S."/>
            <person name="Thomson T."/>
            <person name="Thoulutsang Y."/>
            <person name="Thoulutsang D."/>
            <person name="Topham K."/>
            <person name="Topping I."/>
            <person name="Tsamla T."/>
            <person name="Vassiliev H."/>
            <person name="Vo A."/>
            <person name="Wangchuk T."/>
            <person name="Wangdi T."/>
            <person name="Weiand M."/>
            <person name="Wilkinson J."/>
            <person name="Wilson A."/>
            <person name="Yadav S."/>
            <person name="Young G."/>
            <person name="Yu Q."/>
            <person name="Zembek L."/>
            <person name="Zhong D."/>
            <person name="Zimmer A."/>
            <person name="Zwirko Z."/>
            <person name="Jaffe D.B."/>
            <person name="Alvarez P."/>
            <person name="Brockman W."/>
            <person name="Butler J."/>
            <person name="Chin C."/>
            <person name="Gnerre S."/>
            <person name="Grabherr M."/>
            <person name="Kleber M."/>
            <person name="Mauceli E."/>
            <person name="MacCallum I."/>
        </authorList>
    </citation>
    <scope>NUCLEOTIDE SEQUENCE [LARGE SCALE GENOMIC DNA]</scope>
    <source>
        <strain evidence="3">Tucson 14024-0371.13</strain>
    </source>
</reference>
<sequence length="207" mass="23802">MEAQIQETDSSSTQVKLPEIQVLNISGRVKPPHGTPRIRGKKKKAPVSPEAPRVTPSSFPAILSRILLKSNEPPENAPKLNPSDSSPRLCFLCLEKPATRKRAYHMFTSAENTLGRDYTRTQKLYENRKDYKHVNNITVDTPCARALYRRVQKEFTDMVWNKQGNVFETDMEGHTDVWNVSNRVYDLRKKELERLINFIKFLSATKS</sequence>
<dbReference type="AlphaFoldDB" id="A0A0P9AFD0"/>
<dbReference type="EMBL" id="CH902619">
    <property type="protein sequence ID" value="KPU76583.1"/>
    <property type="molecule type" value="Genomic_DNA"/>
</dbReference>
<protein>
    <submittedName>
        <fullName evidence="2">Uncharacterized protein</fullName>
    </submittedName>
</protein>
<feature type="region of interest" description="Disordered" evidence="1">
    <location>
        <begin position="25"/>
        <end position="56"/>
    </location>
</feature>
<keyword evidence="3" id="KW-1185">Reference proteome</keyword>
<organism evidence="2 3">
    <name type="scientific">Drosophila ananassae</name>
    <name type="common">Fruit fly</name>
    <dbReference type="NCBI Taxonomy" id="7217"/>
    <lineage>
        <taxon>Eukaryota</taxon>
        <taxon>Metazoa</taxon>
        <taxon>Ecdysozoa</taxon>
        <taxon>Arthropoda</taxon>
        <taxon>Hexapoda</taxon>
        <taxon>Insecta</taxon>
        <taxon>Pterygota</taxon>
        <taxon>Neoptera</taxon>
        <taxon>Endopterygota</taxon>
        <taxon>Diptera</taxon>
        <taxon>Brachycera</taxon>
        <taxon>Muscomorpha</taxon>
        <taxon>Ephydroidea</taxon>
        <taxon>Drosophilidae</taxon>
        <taxon>Drosophila</taxon>
        <taxon>Sophophora</taxon>
    </lineage>
</organism>
<dbReference type="OrthoDB" id="7851849at2759"/>